<feature type="domain" description="B30.2/SPRY" evidence="20">
    <location>
        <begin position="1017"/>
        <end position="1214"/>
    </location>
</feature>
<dbReference type="InterPro" id="IPR035761">
    <property type="entry name" value="SPRY1_RyR"/>
</dbReference>
<keyword evidence="24" id="KW-1185">Reference proteome</keyword>
<gene>
    <name evidence="23" type="ORF">MDA_GLEAN10022816</name>
</gene>
<dbReference type="InterPro" id="IPR013333">
    <property type="entry name" value="Ryan_recept"/>
</dbReference>
<dbReference type="Gene3D" id="2.60.120.920">
    <property type="match status" value="3"/>
</dbReference>
<dbReference type="Pfam" id="PF01365">
    <property type="entry name" value="RYDR_ITPR"/>
    <property type="match status" value="2"/>
</dbReference>
<dbReference type="FunFam" id="2.80.10.50:FF:000016">
    <property type="entry name" value="Ryanodine receptor 2 (Cardiac)"/>
    <property type="match status" value="1"/>
</dbReference>
<evidence type="ECO:0000256" key="18">
    <source>
        <dbReference type="SAM" id="MobiDB-lite"/>
    </source>
</evidence>
<dbReference type="GO" id="GO:0005516">
    <property type="term" value="F:calmodulin binding"/>
    <property type="evidence" value="ECO:0007669"/>
    <property type="project" value="UniProtKB-KW"/>
</dbReference>
<keyword evidence="15" id="KW-1071">Ligand-gated ion channel</keyword>
<evidence type="ECO:0000256" key="10">
    <source>
        <dbReference type="ARBA" id="ARBA00022860"/>
    </source>
</evidence>
<keyword evidence="6" id="KW-0107">Calcium channel</keyword>
<dbReference type="SUPFAM" id="SSF82109">
    <property type="entry name" value="MIR domain"/>
    <property type="match status" value="2"/>
</dbReference>
<evidence type="ECO:0000256" key="7">
    <source>
        <dbReference type="ARBA" id="ARBA00022692"/>
    </source>
</evidence>
<evidence type="ECO:0000256" key="16">
    <source>
        <dbReference type="ARBA" id="ARBA00023303"/>
    </source>
</evidence>
<dbReference type="InterPro" id="IPR000699">
    <property type="entry name" value="RIH_dom"/>
</dbReference>
<keyword evidence="9" id="KW-0106">Calcium</keyword>
<dbReference type="FunFam" id="2.80.10.50:FF:000102">
    <property type="entry name" value="Ryanodine receptor 2"/>
    <property type="match status" value="1"/>
</dbReference>
<dbReference type="InterPro" id="IPR015925">
    <property type="entry name" value="Ryanodine_IP3_receptor"/>
</dbReference>
<dbReference type="PROSITE" id="PS50919">
    <property type="entry name" value="MIR"/>
    <property type="match status" value="3"/>
</dbReference>
<evidence type="ECO:0000256" key="4">
    <source>
        <dbReference type="ARBA" id="ARBA00022553"/>
    </source>
</evidence>
<keyword evidence="23" id="KW-0675">Receptor</keyword>
<feature type="compositionally biased region" description="Basic and acidic residues" evidence="18">
    <location>
        <begin position="3854"/>
        <end position="3864"/>
    </location>
</feature>
<dbReference type="GO" id="GO:0042383">
    <property type="term" value="C:sarcolemma"/>
    <property type="evidence" value="ECO:0007669"/>
    <property type="project" value="TreeGrafter"/>
</dbReference>
<evidence type="ECO:0000256" key="19">
    <source>
        <dbReference type="SAM" id="SignalP"/>
    </source>
</evidence>
<dbReference type="Pfam" id="PF21119">
    <property type="entry name" value="RYDR_Jsol"/>
    <property type="match status" value="1"/>
</dbReference>
<feature type="compositionally biased region" description="Basic and acidic residues" evidence="18">
    <location>
        <begin position="3979"/>
        <end position="3992"/>
    </location>
</feature>
<dbReference type="InterPro" id="IPR035764">
    <property type="entry name" value="SPRY2_RyR"/>
</dbReference>
<feature type="domain" description="B30.2/SPRY" evidence="20">
    <location>
        <begin position="591"/>
        <end position="801"/>
    </location>
</feature>
<evidence type="ECO:0000256" key="2">
    <source>
        <dbReference type="ARBA" id="ARBA00022448"/>
    </source>
</evidence>
<dbReference type="PROSITE" id="PS50188">
    <property type="entry name" value="B302_SPRY"/>
    <property type="match status" value="2"/>
</dbReference>
<dbReference type="Pfam" id="PF13499">
    <property type="entry name" value="EF-hand_7"/>
    <property type="match status" value="1"/>
</dbReference>
<dbReference type="GO" id="GO:0030018">
    <property type="term" value="C:Z disc"/>
    <property type="evidence" value="ECO:0007669"/>
    <property type="project" value="TreeGrafter"/>
</dbReference>
<feature type="domain" description="EF-hand" evidence="21">
    <location>
        <begin position="3666"/>
        <end position="3701"/>
    </location>
</feature>
<feature type="domain" description="MIR" evidence="22">
    <location>
        <begin position="100"/>
        <end position="155"/>
    </location>
</feature>
<dbReference type="InterPro" id="IPR003877">
    <property type="entry name" value="SPRY_dom"/>
</dbReference>
<dbReference type="PANTHER" id="PTHR46399:SF7">
    <property type="entry name" value="RYANODINE RECEPTOR 2"/>
    <property type="match status" value="1"/>
</dbReference>
<evidence type="ECO:0000256" key="8">
    <source>
        <dbReference type="ARBA" id="ARBA00022737"/>
    </source>
</evidence>
<dbReference type="InterPro" id="IPR011992">
    <property type="entry name" value="EF-hand-dom_pair"/>
</dbReference>
<evidence type="ECO:0000259" key="22">
    <source>
        <dbReference type="PROSITE" id="PS50919"/>
    </source>
</evidence>
<evidence type="ECO:0000256" key="17">
    <source>
        <dbReference type="ARBA" id="ARBA00036634"/>
    </source>
</evidence>
<keyword evidence="16" id="KW-0407">Ion channel</keyword>
<evidence type="ECO:0000256" key="14">
    <source>
        <dbReference type="ARBA" id="ARBA00023136"/>
    </source>
</evidence>
<name>L5M1C4_MYODS</name>
<dbReference type="Pfam" id="PF00622">
    <property type="entry name" value="SPRY"/>
    <property type="match status" value="3"/>
</dbReference>
<dbReference type="Pfam" id="PF08454">
    <property type="entry name" value="RIH_assoc"/>
    <property type="match status" value="1"/>
</dbReference>
<dbReference type="InterPro" id="IPR048581">
    <property type="entry name" value="RYDR_Jsol"/>
</dbReference>
<evidence type="ECO:0000256" key="1">
    <source>
        <dbReference type="ARBA" id="ARBA00004326"/>
    </source>
</evidence>
<feature type="region of interest" description="Disordered" evidence="18">
    <location>
        <begin position="2304"/>
        <end position="2327"/>
    </location>
</feature>
<dbReference type="InterPro" id="IPR035762">
    <property type="entry name" value="SPRY3_RyR"/>
</dbReference>
<dbReference type="CDD" id="cd23291">
    <property type="entry name" value="beta-trefoil_MIR_RyR2"/>
    <property type="match status" value="1"/>
</dbReference>
<proteinExistence type="predicted"/>
<keyword evidence="13" id="KW-0406">Ion transport</keyword>
<dbReference type="GO" id="GO:0034704">
    <property type="term" value="C:calcium channel complex"/>
    <property type="evidence" value="ECO:0007669"/>
    <property type="project" value="TreeGrafter"/>
</dbReference>
<dbReference type="InterPro" id="IPR016093">
    <property type="entry name" value="MIR_motif"/>
</dbReference>
<keyword evidence="5" id="KW-0109">Calcium transport</keyword>
<feature type="domain" description="MIR" evidence="22">
    <location>
        <begin position="217"/>
        <end position="272"/>
    </location>
</feature>
<evidence type="ECO:0000256" key="13">
    <source>
        <dbReference type="ARBA" id="ARBA00023065"/>
    </source>
</evidence>
<keyword evidence="14" id="KW-0472">Membrane</keyword>
<dbReference type="InterPro" id="IPR036300">
    <property type="entry name" value="MIR_dom_sf"/>
</dbReference>
<dbReference type="PROSITE" id="PS50222">
    <property type="entry name" value="EF_HAND_2"/>
    <property type="match status" value="1"/>
</dbReference>
<feature type="region of interest" description="Disordered" evidence="18">
    <location>
        <begin position="3852"/>
        <end position="3992"/>
    </location>
</feature>
<keyword evidence="4" id="KW-0597">Phosphoprotein</keyword>
<dbReference type="GO" id="GO:0006941">
    <property type="term" value="P:striated muscle contraction"/>
    <property type="evidence" value="ECO:0007669"/>
    <property type="project" value="TreeGrafter"/>
</dbReference>
<dbReference type="Gene3D" id="1.10.238.10">
    <property type="entry name" value="EF-hand"/>
    <property type="match status" value="1"/>
</dbReference>
<dbReference type="SUPFAM" id="SSF49899">
    <property type="entry name" value="Concanavalin A-like lectins/glucanases"/>
    <property type="match status" value="2"/>
</dbReference>
<keyword evidence="3" id="KW-0217">Developmental protein</keyword>
<evidence type="ECO:0000256" key="9">
    <source>
        <dbReference type="ARBA" id="ARBA00022837"/>
    </source>
</evidence>
<keyword evidence="11" id="KW-0703">Sarcoplasmic reticulum</keyword>
<dbReference type="GO" id="GO:0005509">
    <property type="term" value="F:calcium ion binding"/>
    <property type="evidence" value="ECO:0007669"/>
    <property type="project" value="InterPro"/>
</dbReference>
<dbReference type="InterPro" id="IPR002048">
    <property type="entry name" value="EF_hand_dom"/>
</dbReference>
<dbReference type="CDD" id="cd12879">
    <property type="entry name" value="SPRY3_RyR"/>
    <property type="match status" value="1"/>
</dbReference>
<dbReference type="Gene3D" id="1.25.10.30">
    <property type="entry name" value="IP3 receptor type 1 binding core, RIH domain"/>
    <property type="match status" value="1"/>
</dbReference>
<feature type="compositionally biased region" description="Low complexity" evidence="18">
    <location>
        <begin position="3966"/>
        <end position="3978"/>
    </location>
</feature>
<dbReference type="InterPro" id="IPR003032">
    <property type="entry name" value="Ryanodine_rcpt"/>
</dbReference>
<dbReference type="Pfam" id="PF02026">
    <property type="entry name" value="RyR"/>
    <property type="match status" value="4"/>
</dbReference>
<evidence type="ECO:0000256" key="12">
    <source>
        <dbReference type="ARBA" id="ARBA00022989"/>
    </source>
</evidence>
<dbReference type="CDD" id="cd12878">
    <property type="entry name" value="SPRY2_RyR"/>
    <property type="match status" value="1"/>
</dbReference>
<dbReference type="InterPro" id="IPR014821">
    <property type="entry name" value="Ins145_P3_rcpt"/>
</dbReference>
<dbReference type="SMART" id="SM00449">
    <property type="entry name" value="SPRY"/>
    <property type="match status" value="3"/>
</dbReference>
<keyword evidence="19" id="KW-0732">Signal</keyword>
<keyword evidence="12" id="KW-1133">Transmembrane helix</keyword>
<dbReference type="FunFam" id="1.25.10.30:FF:000002">
    <property type="entry name" value="ryanodine receptor isoform X2"/>
    <property type="match status" value="1"/>
</dbReference>
<organism evidence="23 24">
    <name type="scientific">Myotis davidii</name>
    <name type="common">David's myotis</name>
    <dbReference type="NCBI Taxonomy" id="225400"/>
    <lineage>
        <taxon>Eukaryota</taxon>
        <taxon>Metazoa</taxon>
        <taxon>Chordata</taxon>
        <taxon>Craniata</taxon>
        <taxon>Vertebrata</taxon>
        <taxon>Euteleostomi</taxon>
        <taxon>Mammalia</taxon>
        <taxon>Eutheria</taxon>
        <taxon>Laurasiatheria</taxon>
        <taxon>Chiroptera</taxon>
        <taxon>Yangochiroptera</taxon>
        <taxon>Vespertilionidae</taxon>
        <taxon>Myotis</taxon>
    </lineage>
</organism>
<evidence type="ECO:0000256" key="5">
    <source>
        <dbReference type="ARBA" id="ARBA00022568"/>
    </source>
</evidence>
<evidence type="ECO:0000256" key="6">
    <source>
        <dbReference type="ARBA" id="ARBA00022673"/>
    </source>
</evidence>
<keyword evidence="7" id="KW-0812">Transmembrane</keyword>
<evidence type="ECO:0000259" key="21">
    <source>
        <dbReference type="PROSITE" id="PS50222"/>
    </source>
</evidence>
<dbReference type="GO" id="GO:0014808">
    <property type="term" value="P:release of sequestered calcium ion into cytosol by sarcoplasmic reticulum"/>
    <property type="evidence" value="ECO:0007669"/>
    <property type="project" value="TreeGrafter"/>
</dbReference>
<comment type="catalytic activity">
    <reaction evidence="17">
        <text>Ca(2+)(in) = Ca(2+)(out)</text>
        <dbReference type="Rhea" id="RHEA:29671"/>
        <dbReference type="ChEBI" id="CHEBI:29108"/>
    </reaction>
</comment>
<dbReference type="FunFam" id="1.10.490.160:FF:000001">
    <property type="entry name" value="Ryanodine receptor 2 (Cardiac)"/>
    <property type="match status" value="1"/>
</dbReference>
<dbReference type="FunFam" id="2.60.120.920:FF:000002">
    <property type="entry name" value="ryanodine receptor isoform X2"/>
    <property type="match status" value="1"/>
</dbReference>
<dbReference type="SMART" id="SM00472">
    <property type="entry name" value="MIR"/>
    <property type="match status" value="4"/>
</dbReference>
<evidence type="ECO:0000256" key="11">
    <source>
        <dbReference type="ARBA" id="ARBA00022951"/>
    </source>
</evidence>
<dbReference type="Gene3D" id="2.80.10.50">
    <property type="match status" value="2"/>
</dbReference>
<dbReference type="Gene3D" id="1.10.490.160">
    <property type="match status" value="3"/>
</dbReference>
<keyword evidence="8" id="KW-0677">Repeat</keyword>
<dbReference type="Pfam" id="PF08709">
    <property type="entry name" value="Ins145_P3_rec"/>
    <property type="match status" value="1"/>
</dbReference>
<dbReference type="CDD" id="cd12877">
    <property type="entry name" value="SPRY1_RyR"/>
    <property type="match status" value="1"/>
</dbReference>
<feature type="compositionally biased region" description="Acidic residues" evidence="18">
    <location>
        <begin position="3877"/>
        <end position="3891"/>
    </location>
</feature>
<dbReference type="PANTHER" id="PTHR46399">
    <property type="entry name" value="B30.2/SPRY DOMAIN-CONTAINING PROTEIN"/>
    <property type="match status" value="1"/>
</dbReference>
<evidence type="ECO:0000259" key="20">
    <source>
        <dbReference type="PROSITE" id="PS50188"/>
    </source>
</evidence>
<dbReference type="GO" id="GO:0005790">
    <property type="term" value="C:smooth endoplasmic reticulum"/>
    <property type="evidence" value="ECO:0007669"/>
    <property type="project" value="TreeGrafter"/>
</dbReference>
<feature type="compositionally biased region" description="Low complexity" evidence="18">
    <location>
        <begin position="2310"/>
        <end position="2322"/>
    </location>
</feature>
<dbReference type="eggNOG" id="KOG2243">
    <property type="taxonomic scope" value="Eukaryota"/>
</dbReference>
<dbReference type="GO" id="GO:0033017">
    <property type="term" value="C:sarcoplasmic reticulum membrane"/>
    <property type="evidence" value="ECO:0007669"/>
    <property type="project" value="UniProtKB-SubCell"/>
</dbReference>
<evidence type="ECO:0000256" key="15">
    <source>
        <dbReference type="ARBA" id="ARBA00023286"/>
    </source>
</evidence>
<reference evidence="24" key="1">
    <citation type="journal article" date="2013" name="Science">
        <title>Comparative analysis of bat genomes provides insight into the evolution of flight and immunity.</title>
        <authorList>
            <person name="Zhang G."/>
            <person name="Cowled C."/>
            <person name="Shi Z."/>
            <person name="Huang Z."/>
            <person name="Bishop-Lilly K.A."/>
            <person name="Fang X."/>
            <person name="Wynne J.W."/>
            <person name="Xiong Z."/>
            <person name="Baker M.L."/>
            <person name="Zhao W."/>
            <person name="Tachedjian M."/>
            <person name="Zhu Y."/>
            <person name="Zhou P."/>
            <person name="Jiang X."/>
            <person name="Ng J."/>
            <person name="Yang L."/>
            <person name="Wu L."/>
            <person name="Xiao J."/>
            <person name="Feng Y."/>
            <person name="Chen Y."/>
            <person name="Sun X."/>
            <person name="Zhang Y."/>
            <person name="Marsh G.A."/>
            <person name="Crameri G."/>
            <person name="Broder C.C."/>
            <person name="Frey K.G."/>
            <person name="Wang L.F."/>
            <person name="Wang J."/>
        </authorList>
    </citation>
    <scope>NUCLEOTIDE SEQUENCE [LARGE SCALE GENOMIC DNA]</scope>
</reference>
<dbReference type="SUPFAM" id="SSF47473">
    <property type="entry name" value="EF-hand"/>
    <property type="match status" value="1"/>
</dbReference>
<feature type="compositionally biased region" description="Low complexity" evidence="18">
    <location>
        <begin position="3897"/>
        <end position="3929"/>
    </location>
</feature>
<dbReference type="GO" id="GO:0005219">
    <property type="term" value="F:ryanodine-sensitive calcium-release channel activity"/>
    <property type="evidence" value="ECO:0007669"/>
    <property type="project" value="InterPro"/>
</dbReference>
<keyword evidence="10" id="KW-0112">Calmodulin-binding</keyword>
<dbReference type="Proteomes" id="UP000010556">
    <property type="component" value="Unassembled WGS sequence"/>
</dbReference>
<feature type="domain" description="MIR" evidence="22">
    <location>
        <begin position="278"/>
        <end position="341"/>
    </location>
</feature>
<keyword evidence="2" id="KW-0813">Transport</keyword>
<comment type="subcellular location">
    <subcellularLocation>
        <location evidence="1">Sarcoplasmic reticulum membrane</location>
        <topology evidence="1">Multi-pass membrane protein</topology>
    </subcellularLocation>
</comment>
<dbReference type="FunFam" id="1.10.490.160:FF:000005">
    <property type="entry name" value="Ryanodine receptor 2"/>
    <property type="match status" value="1"/>
</dbReference>
<sequence length="3992" mass="448780">MTPDSHPHPGGWAPTSFLIPLMFIECFVLRAHIPVVKFTSDPEENGAHFVEWLDQVPGVPGAAGGSGSSQLRKPEEASWRRWPGTEFESAVYKTAQGGGHRTLLYGHAILLRHSNSGMYLCCLSTSRSSTDKLAFDVGLQEDTTGEACWWTIHPASKQRSEGEKVRVGDDLILVSVSSERYLHLSYGSGSGSLHVDAAFQLTLWSVAPISSGSEAAQGYLIGGDVLRLLHGHMDECLTVPSGEHGEEQRRTVHYEGGAVSVHARSLWRLETLRVAWSGSHIRWGQPFRLRHVTTGKYLSLMEDKNLLLMDKEKADVKSTAFTFRSSKEKLDAGVRKEVDGMGTSEIKYGDSVCYIQHVNTGLWLTYQAVDVKSVRMGAIQRKAIMHHEGHMDDGINLSRSQHEESRTARVIRSTVFLFNRFIRGLDALGRKAKAPPVDLPIESVSLSLRDLISYLHPPAEHLEHEDRQNRLRALKNRQNLFQEEGMISLVLQCVDRLHVYSSAAHFAEVAGREAGESWKSILNSLYELLAALIRGNRKNCAQFSGSLDWLVSRLERLEASSGILEVLHCVLVESPEALNIIKEGHIKSIISLLDKHGRNHKVLDVLCSLCVCHGVAVRSNQHLICDNLLPGRDLLLQTRLVNHVSSMRPNIFLGVSEGSAQYKKWYYELMVDHTEPFVTAEATHLRVGWASTEGYSPYPGGGEEWGGNGVGDDLFSYGFDGLHLWAGCIASTVSSPNQHLLRTDDVISCCLDLSAPSISFRINGQPVQGMFENFNIDGLFFPVVSFSAGIKVRFLLGGRHGEFKFLPPPGYAPCYEAVLPKEKLKVEHSREYKQERTYTRDLLGPTVALTQAAFTPVPVDTSQIVLPPHLERIREKLAENIHELWVMNKIELGWQYGPVRDDNKRQHPCLVEFSKLPEQERNYNLQMSLETLKTLLALGCHVGISDEHAEERVKKMKLPKNYQLTSGYKPAPMDLSFIKLTPSQEAMVDRLAENAHNVWARDRIRQGWTYGIQQDVKNRRNPRLVPYTLLDDRTKKSNKDSLREAVRTLLGYGYSLEAPDQDHAARAEVCSSPGERFRIFRAEKTYAVKAGRWYFEFEAVTAGDMRVGWSRPGCQPDQELGCDEHAFAFDGFKAQRWHQGNEHYGRSWQAGDVMGCMVDMTERTMMFTLNGEILLDDSGSELAFKDFDVGDGFIPVCSLGVAQVGRMNFGKDVSTLKYFTICGLQEGYEPFAVNTNRDITMWLSKRLPQFLQVPSNHEHIEVTRIDGTADSSPCLKVTQKSFSSQNSSTDIMFYRLSMPIECAEVFSRTAAGGLPGAGLFGPKSDLEDYDVDSDFEVLMKTAHGHLVPDRGDKDKEATKPEFNNHKDYAQEKPSRLKQRFLLRKTKPDYSTSHSARLTEDVLADDRDDYDYLMQTSTYYYSVRIFPGQEPASVWVGWVTADFHQYDTCFDLDRVRTVTVTLGDEKGKVHESIKRSNCYMVCAGESMSPGQVRNNNGLEIGCVVDAASGLLTFTANSKELSTYYQNVMPLSAGLFKSEHRNPVPQCPPRLHVQFLSHVLWSRMPNQFLKVDVSRVSERQGWLVQCVDPLQFMSLHIPEENRSVDILELTEQEELLRFHSHTLRLYSAVCALGNHRVAHALCSHVDEAQLLYAIESKYMPGLLRAGYYDLLIDIHLSAYATARLMMNNEFIVPMTEETKSITLFPDKHKEHGLPGIGLSTSLRPRMRFSSPSFVCLNHDCYQYSPEFPLDTLKAKTMQMLTEVVQEGGLRARDPVGGTTEFLFVPLIKLFYTLLTMGVFQGEDLKHILQLIEPRVFKEASLEEEHQAPLKEPHTEDARPEGIRGDAAEGLLQMKLPEPVKLQMCLLLQYLCDCQVRHRIEAIVAFSDDFVARLQDNQRFRYNEVMQALNMSAALTARKTKEFRSPPQEQNLPSGIDSMLRACASCLRAVVWVKAAPVKDRIELDDDGSLDGSSDLTIRGRLLSLVEKVTSLKKKQADKPAESASDKSSTLQQLISETMVRWAQESVIEDPELVRAMFVLLHRQYDGIGGLVQALPKTYTISAVSVEDTINLLASLGQIRSLLSVRMGREEEKLMIRGLGDIMNNKVFYQHPNLMRALGMHETVMEVMVNVLGGGESKEITFPKMVANCCRFLCYFCRISRQNQKAMFDHLSYLLENSSVGLASPAMRGSTPLDVAAASVMDNNELALALREPDLEKVVRYLAGCGLQSCPMLVAKGYPDIGWNPVEGERYLDFLRFAVFCNGESVEENANVVVRLLIRRPECFGPALRGEGGNGLLAAMEEAIKIAEDPSRDGPSPTSGSSKTPDTAEEDNTIHMGNAIMTFYAALIDLLGRCAPEMHLIHAGKGEAIRIRSILRSLIPLGDLVGVISITFQMPAIAKDGNVVEPDMSAGFCPDHKAAMVLFLDRVYGIEVQDFLLHLLEVGFLPDLRAAASLDTAALSATDMALALNRYLCTAVLPLLTRCAPLFAGTEHHASLIDSLLHTVYRLSKGCSLTKAQRDSIEVCLLSICGQLRPSMMQHLLRRFVFDVPLLNEHAKMPLKKYEQELFKLALPCLSAVAGALPPDYMESNHVGMMEKQSSMDSEGNFNPQPVETSNITIPEKLEYFINRYAEHSHDRWSMDKLANGWIYGETYSDSSKVQPLMKPYKLLSEKEKEIYRWPIKESLKTMLAWGWRIERTREGDSMALYHRTRRISQTSQVSVDAAHGYSPRAIDMSNVTLSRDLHAMAEMMAENYHNIWAKKKKMELESKGGGNHPLLVPYDTLTAKEKAKDREKAQDILKFLQINGYAVSRGFKDLELDAPTIEKRFAYSFLQQLIRYVDEAHQYILEFALNLPANVEDVCPNIPSLEKLMEEIVELAESGIRYTQMPHVMEVILPMLCSYMSRWWEQGPESNPERAGLCCTALNSEHMNTLLGNILKIIYNNLGIDEGAWMKRLAVFSQPIINKVKPQLLKTHFLPLMEKLKKKAAVVVAEEDHLKAEARGDMSEAELLILDEFTTLARDLYAFYPLLIRFVDYNRAKWLKEPSPEAEDLFRMVAEVFIYWSKSHNFKREEQNFVVQNGDPGLMSGAEQRLTPAPVRLQAAVSDQERKKMRRKGDRYSVQTSLIVAALRRLLPIGLNICAPGDQELIALAKNRLSMKDTEDEVRDIIRSNIHLQGKLEDPAIRWQMALYKDLPNRPEDSADPEKTVERVLDIASVLFHLEQVEHPQRSKKAVWHKLLSKQRKRAVVACFRMAPLYNLPRHRAVNLFLQGYEKSWIETEEHYFEDKLIEDLAKPGADPPEEDEGTKRVDPLHQLILLFSRTALTEKCKLEEDFLYMAYADIMAKSCHDEDDDDSEEEVKSFEEKEMEKQKLLYQQARLHERGAAEMVLQTISASKGETGPMVAATLKLGIAILNGGNSTVQQKMLDYLKEKKDVGFFQSLAGLMQSCSVLDLNAFERQNKAEGLGMVTEEGSGEKVLQDDEFTCDLFRFLQLLCEGHNSDFQNYLRTQTGNNTTVNIIISTVDYLLRVQESISDFYWYYSGKDVIDEQGQRNFSKAIQVAKQVFNTLTEYIQGPCTGNQQSLAHSRLWDAVVGFLHVFAHMQMKLSQDSSQIELLKELMDLQKDMVVMLLSMLEGNVVNGTIGKQMVDMLVESSNNVEMILKFFDMFLKLKDLTSSDTFKEYDPDGKGVISKRDFHKAMESHKHYTPSETEFLLSCAETDENETLDYEEFVKRFHEPAKDISFNVAVLLTNLSEHMPNDSRLQTFLELAESVLRYFQPFLGRIEIMGSAKRIERVYFEISESSRTQWEKPQVKESKRQFIFDVVNEGGEKEKMELFVNFCEDTIFEMQLAAQISESDLSERSASKEESAQPADAPAPAQPEEPEEADEEGEEDDGEGHGHGALLLLLGGAGEPAARGGQRAARLLPHRGQPAPGGQPGGGREEDPGGGAPGRHAGPHAGRGAGRRGGGRAEAAGGRPALGGPHRPEGADGGERPAL</sequence>
<evidence type="ECO:0000256" key="3">
    <source>
        <dbReference type="ARBA" id="ARBA00022473"/>
    </source>
</evidence>
<dbReference type="InterPro" id="IPR043136">
    <property type="entry name" value="B30.2/SPRY_sf"/>
</dbReference>
<dbReference type="InterPro" id="IPR013662">
    <property type="entry name" value="RIH_assoc-dom"/>
</dbReference>
<protein>
    <submittedName>
        <fullName evidence="23">Ryanodine receptor 2</fullName>
    </submittedName>
</protein>
<evidence type="ECO:0000313" key="23">
    <source>
        <dbReference type="EMBL" id="ELK32122.1"/>
    </source>
</evidence>
<dbReference type="InterPro" id="IPR013320">
    <property type="entry name" value="ConA-like_dom_sf"/>
</dbReference>
<evidence type="ECO:0000313" key="24">
    <source>
        <dbReference type="Proteomes" id="UP000010556"/>
    </source>
</evidence>
<dbReference type="Pfam" id="PF02815">
    <property type="entry name" value="MIR"/>
    <property type="match status" value="1"/>
</dbReference>
<dbReference type="FunFam" id="1.10.238.10:FF:000040">
    <property type="entry name" value="Ryanodine receptor 2"/>
    <property type="match status" value="1"/>
</dbReference>
<accession>L5M1C4</accession>
<feature type="signal peptide" evidence="19">
    <location>
        <begin position="1"/>
        <end position="30"/>
    </location>
</feature>
<dbReference type="PRINTS" id="PR00795">
    <property type="entry name" value="RYANODINER"/>
</dbReference>
<dbReference type="FunFam" id="2.60.120.920:FF:000003">
    <property type="entry name" value="ryanodine receptor isoform X2"/>
    <property type="match status" value="1"/>
</dbReference>
<dbReference type="EMBL" id="KB105638">
    <property type="protein sequence ID" value="ELK32122.1"/>
    <property type="molecule type" value="Genomic_DNA"/>
</dbReference>
<feature type="chain" id="PRO_5003970784" evidence="19">
    <location>
        <begin position="31"/>
        <end position="3992"/>
    </location>
</feature>
<dbReference type="InterPro" id="IPR001870">
    <property type="entry name" value="B30.2/SPRY"/>
</dbReference>